<accession>A0ACC4CRG9</accession>
<dbReference type="EMBL" id="RCHU02000002">
    <property type="protein sequence ID" value="KAL3603949.1"/>
    <property type="molecule type" value="Genomic_DNA"/>
</dbReference>
<comment type="caution">
    <text evidence="1">The sequence shown here is derived from an EMBL/GenBank/DDBJ whole genome shotgun (WGS) entry which is preliminary data.</text>
</comment>
<organism evidence="1 2">
    <name type="scientific">Populus alba</name>
    <name type="common">White poplar</name>
    <dbReference type="NCBI Taxonomy" id="43335"/>
    <lineage>
        <taxon>Eukaryota</taxon>
        <taxon>Viridiplantae</taxon>
        <taxon>Streptophyta</taxon>
        <taxon>Embryophyta</taxon>
        <taxon>Tracheophyta</taxon>
        <taxon>Spermatophyta</taxon>
        <taxon>Magnoliopsida</taxon>
        <taxon>eudicotyledons</taxon>
        <taxon>Gunneridae</taxon>
        <taxon>Pentapetalae</taxon>
        <taxon>rosids</taxon>
        <taxon>fabids</taxon>
        <taxon>Malpighiales</taxon>
        <taxon>Salicaceae</taxon>
        <taxon>Saliceae</taxon>
        <taxon>Populus</taxon>
    </lineage>
</organism>
<dbReference type="Proteomes" id="UP000309997">
    <property type="component" value="Unassembled WGS sequence"/>
</dbReference>
<evidence type="ECO:0000313" key="2">
    <source>
        <dbReference type="Proteomes" id="UP000309997"/>
    </source>
</evidence>
<keyword evidence="2" id="KW-1185">Reference proteome</keyword>
<protein>
    <submittedName>
        <fullName evidence="1">Uncharacterized protein</fullName>
    </submittedName>
</protein>
<proteinExistence type="predicted"/>
<sequence>MVDFSSIVSQARIFRSLLLVLMVDNFGRQESDLLENEKHVRSKGKKTREQRKILQILEEKLNLWRFKTQYPGLETIASYASRYGKFILQMATDPNENPSDHQRLEAADAKRKRKQEIDKKSREKKRKKQENNVKQLKTLQDECSSYKGQLDLCKSLMEPFGKFVQELGESGGHTRDTVEKQTDMVNECWDIIKGKKIMQPLPGGRTCGSVSASTDKDAYPPLELAVAAINSDGSVTTESFKPCQSLPEEWTRLQATGGQERLIRAFFGLREHYTATTARHAREIAGRDQELTNLKEELARAQAMPYSILFEENEPRGAVMGAGGEGNAKKLYGK</sequence>
<reference evidence="1 2" key="1">
    <citation type="journal article" date="2024" name="Plant Biotechnol. J.">
        <title>Genome and CRISPR/Cas9 system of a widespread forest tree (Populus alba) in the world.</title>
        <authorList>
            <person name="Liu Y.J."/>
            <person name="Jiang P.F."/>
            <person name="Han X.M."/>
            <person name="Li X.Y."/>
            <person name="Wang H.M."/>
            <person name="Wang Y.J."/>
            <person name="Wang X.X."/>
            <person name="Zeng Q.Y."/>
        </authorList>
    </citation>
    <scope>NUCLEOTIDE SEQUENCE [LARGE SCALE GENOMIC DNA]</scope>
    <source>
        <strain evidence="2">cv. PAL-ZL1</strain>
    </source>
</reference>
<gene>
    <name evidence="1" type="ORF">D5086_004808</name>
</gene>
<evidence type="ECO:0000313" key="1">
    <source>
        <dbReference type="EMBL" id="KAL3603949.1"/>
    </source>
</evidence>
<name>A0ACC4CRG9_POPAL</name>